<evidence type="ECO:0000256" key="3">
    <source>
        <dbReference type="ARBA" id="ARBA00022989"/>
    </source>
</evidence>
<dbReference type="Pfam" id="PF01740">
    <property type="entry name" value="STAS"/>
    <property type="match status" value="1"/>
</dbReference>
<dbReference type="InterPro" id="IPR036513">
    <property type="entry name" value="STAS_dom_sf"/>
</dbReference>
<dbReference type="Gene3D" id="3.30.750.24">
    <property type="entry name" value="STAS domain"/>
    <property type="match status" value="1"/>
</dbReference>
<feature type="transmembrane region" description="Helical" evidence="5">
    <location>
        <begin position="327"/>
        <end position="345"/>
    </location>
</feature>
<evidence type="ECO:0000256" key="4">
    <source>
        <dbReference type="ARBA" id="ARBA00023136"/>
    </source>
</evidence>
<feature type="transmembrane region" description="Helical" evidence="5">
    <location>
        <begin position="103"/>
        <end position="124"/>
    </location>
</feature>
<dbReference type="EMBL" id="JAFNAA010000004">
    <property type="protein sequence ID" value="MBO1107539.1"/>
    <property type="molecule type" value="Genomic_DNA"/>
</dbReference>
<sequence length="572" mass="62089">MFRKVMARWFPGLAALGQYQKEWLRTDILSGISVAAVALPVAIAYSSLVGVPAAAGLYSCILPMLAYAVFGSSRQLIVGPDAATCAVVAATVAPLAMGDSERYWQLVVMMTVMTGIWCLIASRFRLGMLADFLSRPILAGLLNGVAVTIIVGQLSKVFGFTYEQRGLIERVLAGAQYLQHSHVVTTALSILTLATILVCRRLRPRWPNALVAMIVAAAAVWLLNLGQQGVATIGYVQAGLPVVQWPVFPPELLRNMVMPALNLAVVSFVSMMLTARSFAARNGYDIDADQEFRALGIINLASAFSQGFAISGASSRTAVNDANGGKSQLVSIVAALMIAFVMFFLTNPLQYVPTAALGVVLIYSSFYLMDLRGLWALRKRNKGAFGLAVFTFISVLVIGVIPGIMMAVLLALAQFMKTVFRPTEQQLGLDSNGLVRSRGNGNGIRPLPEVLMYRFNSPLTYFNAPYFKKRVLELVDEAEEPVRWVVVDAVSSFTHADVSVMAVLEELKNELRKRRTRLVMAGRTTEISRWIKNSDLQSGDDGMVLVPDIYLAVRLVQSAQCVECSLDGGGTA</sequence>
<keyword evidence="3 5" id="KW-1133">Transmembrane helix</keyword>
<comment type="subcellular location">
    <subcellularLocation>
        <location evidence="1">Membrane</location>
        <topology evidence="1">Multi-pass membrane protein</topology>
    </subcellularLocation>
</comment>
<dbReference type="InterPro" id="IPR001902">
    <property type="entry name" value="SLC26A/SulP_fam"/>
</dbReference>
<feature type="domain" description="STAS" evidence="6">
    <location>
        <begin position="448"/>
        <end position="556"/>
    </location>
</feature>
<feature type="transmembrane region" description="Helical" evidence="5">
    <location>
        <begin position="260"/>
        <end position="280"/>
    </location>
</feature>
<name>A0A8I1W855_PLESH</name>
<gene>
    <name evidence="7" type="ORF">J2R62_04745</name>
</gene>
<evidence type="ECO:0000313" key="7">
    <source>
        <dbReference type="EMBL" id="MBO1107539.1"/>
    </source>
</evidence>
<feature type="transmembrane region" description="Helical" evidence="5">
    <location>
        <begin position="383"/>
        <end position="416"/>
    </location>
</feature>
<dbReference type="Proteomes" id="UP000664658">
    <property type="component" value="Unassembled WGS sequence"/>
</dbReference>
<feature type="transmembrane region" description="Helical" evidence="5">
    <location>
        <begin position="136"/>
        <end position="158"/>
    </location>
</feature>
<dbReference type="InterPro" id="IPR002645">
    <property type="entry name" value="STAS_dom"/>
</dbReference>
<dbReference type="GO" id="GO:0055085">
    <property type="term" value="P:transmembrane transport"/>
    <property type="evidence" value="ECO:0007669"/>
    <property type="project" value="InterPro"/>
</dbReference>
<dbReference type="PROSITE" id="PS50801">
    <property type="entry name" value="STAS"/>
    <property type="match status" value="1"/>
</dbReference>
<dbReference type="CDD" id="cd07042">
    <property type="entry name" value="STAS_SulP_like_sulfate_transporter"/>
    <property type="match status" value="1"/>
</dbReference>
<feature type="transmembrane region" description="Helical" evidence="5">
    <location>
        <begin position="206"/>
        <end position="223"/>
    </location>
</feature>
<feature type="transmembrane region" description="Helical" evidence="5">
    <location>
        <begin position="178"/>
        <end position="199"/>
    </location>
</feature>
<protein>
    <submittedName>
        <fullName evidence="7">SulP family inorganic anion transporter</fullName>
    </submittedName>
</protein>
<feature type="transmembrane region" description="Helical" evidence="5">
    <location>
        <begin position="51"/>
        <end position="70"/>
    </location>
</feature>
<proteinExistence type="predicted"/>
<dbReference type="GO" id="GO:0016020">
    <property type="term" value="C:membrane"/>
    <property type="evidence" value="ECO:0007669"/>
    <property type="project" value="UniProtKB-SubCell"/>
</dbReference>
<dbReference type="RefSeq" id="WP_039044880.1">
    <property type="nucleotide sequence ID" value="NZ_CP050969.1"/>
</dbReference>
<keyword evidence="4 5" id="KW-0472">Membrane</keyword>
<organism evidence="7 8">
    <name type="scientific">Plesiomonas shigelloides</name>
    <name type="common">Aeromonas shigelloides</name>
    <dbReference type="NCBI Taxonomy" id="703"/>
    <lineage>
        <taxon>Bacteria</taxon>
        <taxon>Pseudomonadati</taxon>
        <taxon>Pseudomonadota</taxon>
        <taxon>Gammaproteobacteria</taxon>
        <taxon>Enterobacterales</taxon>
        <taxon>Enterobacteriaceae</taxon>
        <taxon>Plesiomonas</taxon>
    </lineage>
</organism>
<feature type="transmembrane region" description="Helical" evidence="5">
    <location>
        <begin position="77"/>
        <end position="97"/>
    </location>
</feature>
<dbReference type="InterPro" id="IPR011547">
    <property type="entry name" value="SLC26A/SulP_dom"/>
</dbReference>
<accession>A0A8I1W855</accession>
<comment type="caution">
    <text evidence="7">The sequence shown here is derived from an EMBL/GenBank/DDBJ whole genome shotgun (WGS) entry which is preliminary data.</text>
</comment>
<evidence type="ECO:0000256" key="1">
    <source>
        <dbReference type="ARBA" id="ARBA00004141"/>
    </source>
</evidence>
<dbReference type="PANTHER" id="PTHR11814">
    <property type="entry name" value="SULFATE TRANSPORTER"/>
    <property type="match status" value="1"/>
</dbReference>
<evidence type="ECO:0000256" key="2">
    <source>
        <dbReference type="ARBA" id="ARBA00022692"/>
    </source>
</evidence>
<feature type="transmembrane region" description="Helical" evidence="5">
    <location>
        <begin position="28"/>
        <end position="45"/>
    </location>
</feature>
<keyword evidence="2 5" id="KW-0812">Transmembrane</keyword>
<dbReference type="AlphaFoldDB" id="A0A8I1W855"/>
<evidence type="ECO:0000259" key="6">
    <source>
        <dbReference type="PROSITE" id="PS50801"/>
    </source>
</evidence>
<feature type="transmembrane region" description="Helical" evidence="5">
    <location>
        <begin position="351"/>
        <end position="371"/>
    </location>
</feature>
<reference evidence="7" key="1">
    <citation type="submission" date="2021-03" db="EMBL/GenBank/DDBJ databases">
        <title>Plesiomonas shigelloides zfcc0051, isolated from zebrafish feces.</title>
        <authorList>
            <person name="Vanderhoek Z."/>
            <person name="Gaulke C."/>
        </authorList>
    </citation>
    <scope>NUCLEOTIDE SEQUENCE</scope>
    <source>
        <strain evidence="7">Zfcc0051</strain>
    </source>
</reference>
<dbReference type="SUPFAM" id="SSF52091">
    <property type="entry name" value="SpoIIaa-like"/>
    <property type="match status" value="1"/>
</dbReference>
<dbReference type="Pfam" id="PF00916">
    <property type="entry name" value="Sulfate_transp"/>
    <property type="match status" value="1"/>
</dbReference>
<evidence type="ECO:0000256" key="5">
    <source>
        <dbReference type="SAM" id="Phobius"/>
    </source>
</evidence>
<evidence type="ECO:0000313" key="8">
    <source>
        <dbReference type="Proteomes" id="UP000664658"/>
    </source>
</evidence>